<sequence length="318" mass="35773">MLHGVVLPEGIASWNTQSLIEFLDFNLNKKRIKDGNNGEVIIEEDEPIFTTDMKDAFEQNKINGGNFMDLGVDDLKELLFLEQDASAETVQKQRRALVSMKLLINKLSNRKESSLIIDNLSSMYQVLNDKFLAYQNQYNKLRLDVLEIIRTTNNVAPTLEHSVSTPNVHSSSMDKFNKQNEIQGQYANSQPSLVQKASTYSLGQATIANGSNNYNGSSNPESSGEGQAGEPLKQLRASKEDSCEKVLKNAMRKHNLQDQDWRSYVLVICYGDQERILSNDEKPVTIFKSLKKSGLHPAIMLRQKDDMQLDSNTPGGRL</sequence>
<organism evidence="3 4">
    <name type="scientific">Hanseniaspora osmophila</name>
    <dbReference type="NCBI Taxonomy" id="56408"/>
    <lineage>
        <taxon>Eukaryota</taxon>
        <taxon>Fungi</taxon>
        <taxon>Dikarya</taxon>
        <taxon>Ascomycota</taxon>
        <taxon>Saccharomycotina</taxon>
        <taxon>Saccharomycetes</taxon>
        <taxon>Saccharomycodales</taxon>
        <taxon>Saccharomycodaceae</taxon>
        <taxon>Hanseniaspora</taxon>
    </lineage>
</organism>
<dbReference type="Pfam" id="PF00788">
    <property type="entry name" value="RA"/>
    <property type="match status" value="1"/>
</dbReference>
<protein>
    <submittedName>
        <fullName evidence="3">Protein STE50</fullName>
    </submittedName>
</protein>
<feature type="region of interest" description="Disordered" evidence="1">
    <location>
        <begin position="210"/>
        <end position="240"/>
    </location>
</feature>
<accession>A0A1E5RHX4</accession>
<name>A0A1E5RHX4_9ASCO</name>
<dbReference type="SMART" id="SM00314">
    <property type="entry name" value="RA"/>
    <property type="match status" value="1"/>
</dbReference>
<evidence type="ECO:0000259" key="2">
    <source>
        <dbReference type="PROSITE" id="PS50200"/>
    </source>
</evidence>
<gene>
    <name evidence="3" type="ORF">AWRI3579_g1624</name>
</gene>
<proteinExistence type="predicted"/>
<evidence type="ECO:0000313" key="3">
    <source>
        <dbReference type="EMBL" id="OEJ86502.1"/>
    </source>
</evidence>
<comment type="caution">
    <text evidence="3">The sequence shown here is derived from an EMBL/GenBank/DDBJ whole genome shotgun (WGS) entry which is preliminary data.</text>
</comment>
<feature type="domain" description="Ras-associating" evidence="2">
    <location>
        <begin position="228"/>
        <end position="306"/>
    </location>
</feature>
<dbReference type="InterPro" id="IPR000159">
    <property type="entry name" value="RA_dom"/>
</dbReference>
<dbReference type="FunCoup" id="A0A1E5RHX4">
    <property type="interactions" value="105"/>
</dbReference>
<dbReference type="STRING" id="56408.A0A1E5RHX4"/>
<keyword evidence="4" id="KW-1185">Reference proteome</keyword>
<dbReference type="Proteomes" id="UP000095728">
    <property type="component" value="Unassembled WGS sequence"/>
</dbReference>
<dbReference type="SUPFAM" id="SSF54236">
    <property type="entry name" value="Ubiquitin-like"/>
    <property type="match status" value="1"/>
</dbReference>
<dbReference type="CDD" id="cd01786">
    <property type="entry name" value="RA_STE50"/>
    <property type="match status" value="1"/>
</dbReference>
<dbReference type="GO" id="GO:0007165">
    <property type="term" value="P:signal transduction"/>
    <property type="evidence" value="ECO:0007669"/>
    <property type="project" value="InterPro"/>
</dbReference>
<dbReference type="Gene3D" id="3.10.20.90">
    <property type="entry name" value="Phosphatidylinositol 3-kinase Catalytic Subunit, Chain A, domain 1"/>
    <property type="match status" value="1"/>
</dbReference>
<reference evidence="4" key="1">
    <citation type="journal article" date="2016" name="Genome Announc.">
        <title>Genome sequences of three species of Hanseniaspora isolated from spontaneous wine fermentations.</title>
        <authorList>
            <person name="Sternes P.R."/>
            <person name="Lee D."/>
            <person name="Kutyna D.R."/>
            <person name="Borneman A.R."/>
        </authorList>
    </citation>
    <scope>NUCLEOTIDE SEQUENCE [LARGE SCALE GENOMIC DNA]</scope>
    <source>
        <strain evidence="4">AWRI3579</strain>
    </source>
</reference>
<dbReference type="AlphaFoldDB" id="A0A1E5RHX4"/>
<evidence type="ECO:0000256" key="1">
    <source>
        <dbReference type="SAM" id="MobiDB-lite"/>
    </source>
</evidence>
<dbReference type="InParanoid" id="A0A1E5RHX4"/>
<evidence type="ECO:0000313" key="4">
    <source>
        <dbReference type="Proteomes" id="UP000095728"/>
    </source>
</evidence>
<dbReference type="EMBL" id="LPNM01000006">
    <property type="protein sequence ID" value="OEJ86502.1"/>
    <property type="molecule type" value="Genomic_DNA"/>
</dbReference>
<dbReference type="OrthoDB" id="445896at2759"/>
<dbReference type="PROSITE" id="PS50200">
    <property type="entry name" value="RA"/>
    <property type="match status" value="1"/>
</dbReference>
<feature type="compositionally biased region" description="Low complexity" evidence="1">
    <location>
        <begin position="210"/>
        <end position="225"/>
    </location>
</feature>
<dbReference type="InterPro" id="IPR029071">
    <property type="entry name" value="Ubiquitin-like_domsf"/>
</dbReference>